<evidence type="ECO:0000256" key="13">
    <source>
        <dbReference type="SAM" id="MobiDB-lite"/>
    </source>
</evidence>
<dbReference type="GeneID" id="85327946"/>
<organism evidence="16 17">
    <name type="scientific">Lasiosphaeria miniovina</name>
    <dbReference type="NCBI Taxonomy" id="1954250"/>
    <lineage>
        <taxon>Eukaryota</taxon>
        <taxon>Fungi</taxon>
        <taxon>Dikarya</taxon>
        <taxon>Ascomycota</taxon>
        <taxon>Pezizomycotina</taxon>
        <taxon>Sordariomycetes</taxon>
        <taxon>Sordariomycetidae</taxon>
        <taxon>Sordariales</taxon>
        <taxon>Lasiosphaeriaceae</taxon>
        <taxon>Lasiosphaeria</taxon>
    </lineage>
</organism>
<dbReference type="GO" id="GO:0004519">
    <property type="term" value="F:endonuclease activity"/>
    <property type="evidence" value="ECO:0007669"/>
    <property type="project" value="UniProtKB-KW"/>
</dbReference>
<comment type="caution">
    <text evidence="16">The sequence shown here is derived from an EMBL/GenBank/DDBJ whole genome shotgun (WGS) entry which is preliminary data.</text>
</comment>
<evidence type="ECO:0000259" key="15">
    <source>
        <dbReference type="Pfam" id="PF03372"/>
    </source>
</evidence>
<evidence type="ECO:0000313" key="16">
    <source>
        <dbReference type="EMBL" id="KAK0734365.1"/>
    </source>
</evidence>
<comment type="pathway">
    <text evidence="2">Lipid metabolism; sphingolipid metabolism.</text>
</comment>
<dbReference type="PANTHER" id="PTHR16320">
    <property type="entry name" value="SPHINGOMYELINASE FAMILY MEMBER"/>
    <property type="match status" value="1"/>
</dbReference>
<dbReference type="Proteomes" id="UP001172101">
    <property type="component" value="Unassembled WGS sequence"/>
</dbReference>
<evidence type="ECO:0000256" key="1">
    <source>
        <dbReference type="ARBA" id="ARBA00004141"/>
    </source>
</evidence>
<evidence type="ECO:0000256" key="4">
    <source>
        <dbReference type="ARBA" id="ARBA00006335"/>
    </source>
</evidence>
<evidence type="ECO:0000256" key="6">
    <source>
        <dbReference type="ARBA" id="ARBA00022723"/>
    </source>
</evidence>
<dbReference type="InterPro" id="IPR005135">
    <property type="entry name" value="Endo/exonuclease/phosphatase"/>
</dbReference>
<evidence type="ECO:0000256" key="8">
    <source>
        <dbReference type="ARBA" id="ARBA00022842"/>
    </source>
</evidence>
<evidence type="ECO:0000256" key="9">
    <source>
        <dbReference type="ARBA" id="ARBA00022919"/>
    </source>
</evidence>
<comment type="similarity">
    <text evidence="4">Belongs to the neutral sphingomyelinase family.</text>
</comment>
<dbReference type="RefSeq" id="XP_060303242.1">
    <property type="nucleotide sequence ID" value="XM_060444676.1"/>
</dbReference>
<dbReference type="GO" id="GO:0004767">
    <property type="term" value="F:sphingomyelin phosphodiesterase activity"/>
    <property type="evidence" value="ECO:0007669"/>
    <property type="project" value="InterPro"/>
</dbReference>
<dbReference type="Pfam" id="PF03372">
    <property type="entry name" value="Exo_endo_phos"/>
    <property type="match status" value="1"/>
</dbReference>
<keyword evidence="7" id="KW-0378">Hydrolase</keyword>
<dbReference type="GO" id="GO:0006665">
    <property type="term" value="P:sphingolipid metabolic process"/>
    <property type="evidence" value="ECO:0007669"/>
    <property type="project" value="UniProtKB-KW"/>
</dbReference>
<feature type="transmembrane region" description="Helical" evidence="14">
    <location>
        <begin position="494"/>
        <end position="521"/>
    </location>
</feature>
<dbReference type="InterPro" id="IPR038772">
    <property type="entry name" value="Sph/SMPD2-like"/>
</dbReference>
<keyword evidence="9" id="KW-0746">Sphingolipid metabolism</keyword>
<keyword evidence="11" id="KW-0443">Lipid metabolism</keyword>
<proteinExistence type="inferred from homology"/>
<dbReference type="InterPro" id="IPR036691">
    <property type="entry name" value="Endo/exonu/phosph_ase_sf"/>
</dbReference>
<evidence type="ECO:0000256" key="3">
    <source>
        <dbReference type="ARBA" id="ARBA00004991"/>
    </source>
</evidence>
<dbReference type="SUPFAM" id="SSF56219">
    <property type="entry name" value="DNase I-like"/>
    <property type="match status" value="1"/>
</dbReference>
<evidence type="ECO:0000256" key="2">
    <source>
        <dbReference type="ARBA" id="ARBA00004760"/>
    </source>
</evidence>
<evidence type="ECO:0000313" key="17">
    <source>
        <dbReference type="Proteomes" id="UP001172101"/>
    </source>
</evidence>
<evidence type="ECO:0000256" key="5">
    <source>
        <dbReference type="ARBA" id="ARBA00022692"/>
    </source>
</evidence>
<keyword evidence="8" id="KW-0460">Magnesium</keyword>
<name>A0AA40BHN3_9PEZI</name>
<feature type="compositionally biased region" description="Basic and acidic residues" evidence="13">
    <location>
        <begin position="385"/>
        <end position="403"/>
    </location>
</feature>
<feature type="transmembrane region" description="Helical" evidence="14">
    <location>
        <begin position="470"/>
        <end position="488"/>
    </location>
</feature>
<keyword evidence="12 14" id="KW-0472">Membrane</keyword>
<feature type="region of interest" description="Disordered" evidence="13">
    <location>
        <begin position="544"/>
        <end position="568"/>
    </location>
</feature>
<evidence type="ECO:0000256" key="14">
    <source>
        <dbReference type="SAM" id="Phobius"/>
    </source>
</evidence>
<sequence length="568" mass="62738">MDDVPSEISVLTLNCWGLKYISELRRERLAEIGRQIAVADPEPHIVALQELWTQEDYRSVRRQTRHKLPYAKFYFSGPFGGGLAILSRWPIEESTMFRYPLNGRPTAFFRGDWFVGKGVAHARIRYGPAPKHVVDVFNTHTHAPYEHGPNDSYLAHRLAQAWEMSKLLRAASERGSLVLALGDFNMVPLSLEHRLITAHAPVRDTWRILHPDSSVGPADHPPERARRRPIPTAEFNIRENGAASDGPYNTWRWPKAQQKRLGVGKPDLPVSPDTIDSRGKRLDYVFAGCGDVAALGGGWVVSRVSVGMMMRHPELGCSLSDHFAVEATLVFHPLDPANAPQPHHYNHAADKSAAMGLTATTTTTTNTTATANTPSTPNPRQQPLHQEKQQHPDDGSTILDDKQDDALHNGTYLQSPRTSSVRGPHSFDSQLLAAVRSPVEPLPASAYDEVLAATRWYAARERAQKRWRGAHFFAAVAAAVGAWVAVWFSPHNWVSFLLMLLLGSLGLVAGTVDGLLALLFFKSELRALREFEWEIVNAKAALAAAGGGPPVPVSDDDGHDDEGDNRGW</sequence>
<keyword evidence="6" id="KW-0479">Metal-binding</keyword>
<dbReference type="GO" id="GO:0046872">
    <property type="term" value="F:metal ion binding"/>
    <property type="evidence" value="ECO:0007669"/>
    <property type="project" value="UniProtKB-KW"/>
</dbReference>
<evidence type="ECO:0000256" key="11">
    <source>
        <dbReference type="ARBA" id="ARBA00023098"/>
    </source>
</evidence>
<evidence type="ECO:0000256" key="10">
    <source>
        <dbReference type="ARBA" id="ARBA00022989"/>
    </source>
</evidence>
<evidence type="ECO:0000256" key="7">
    <source>
        <dbReference type="ARBA" id="ARBA00022801"/>
    </source>
</evidence>
<gene>
    <name evidence="16" type="ORF">B0T26DRAFT_746284</name>
</gene>
<comment type="subcellular location">
    <subcellularLocation>
        <location evidence="1">Membrane</location>
        <topology evidence="1">Multi-pass membrane protein</topology>
    </subcellularLocation>
</comment>
<keyword evidence="16" id="KW-0255">Endonuclease</keyword>
<dbReference type="Gene3D" id="3.60.10.10">
    <property type="entry name" value="Endonuclease/exonuclease/phosphatase"/>
    <property type="match status" value="1"/>
</dbReference>
<dbReference type="AlphaFoldDB" id="A0AA40BHN3"/>
<reference evidence="16" key="1">
    <citation type="submission" date="2023-06" db="EMBL/GenBank/DDBJ databases">
        <title>Genome-scale phylogeny and comparative genomics of the fungal order Sordariales.</title>
        <authorList>
            <consortium name="Lawrence Berkeley National Laboratory"/>
            <person name="Hensen N."/>
            <person name="Bonometti L."/>
            <person name="Westerberg I."/>
            <person name="Brannstrom I.O."/>
            <person name="Guillou S."/>
            <person name="Cros-Aarteil S."/>
            <person name="Calhoun S."/>
            <person name="Haridas S."/>
            <person name="Kuo A."/>
            <person name="Mondo S."/>
            <person name="Pangilinan J."/>
            <person name="Riley R."/>
            <person name="LaButti K."/>
            <person name="Andreopoulos B."/>
            <person name="Lipzen A."/>
            <person name="Chen C."/>
            <person name="Yanf M."/>
            <person name="Daum C."/>
            <person name="Ng V."/>
            <person name="Clum A."/>
            <person name="Steindorff A."/>
            <person name="Ohm R."/>
            <person name="Martin F."/>
            <person name="Silar P."/>
            <person name="Natvig D."/>
            <person name="Lalanne C."/>
            <person name="Gautier V."/>
            <person name="Ament-velasquez S.L."/>
            <person name="Kruys A."/>
            <person name="Hutchinson M.I."/>
            <person name="Powell A.J."/>
            <person name="Barry K."/>
            <person name="Miller A.N."/>
            <person name="Grigoriev I.V."/>
            <person name="Debuchy R."/>
            <person name="Gladieux P."/>
            <person name="Thoren M.H."/>
            <person name="Johannesson H."/>
        </authorList>
    </citation>
    <scope>NUCLEOTIDE SEQUENCE</scope>
    <source>
        <strain evidence="16">SMH2392-1A</strain>
    </source>
</reference>
<feature type="region of interest" description="Disordered" evidence="13">
    <location>
        <begin position="365"/>
        <end position="403"/>
    </location>
</feature>
<keyword evidence="10 14" id="KW-1133">Transmembrane helix</keyword>
<keyword evidence="17" id="KW-1185">Reference proteome</keyword>
<feature type="compositionally biased region" description="Low complexity" evidence="13">
    <location>
        <begin position="365"/>
        <end position="379"/>
    </location>
</feature>
<dbReference type="PANTHER" id="PTHR16320:SF24">
    <property type="entry name" value="PHOSPHODIESTERASE, PUTATIVE-RELATED"/>
    <property type="match status" value="1"/>
</dbReference>
<feature type="transmembrane region" description="Helical" evidence="14">
    <location>
        <begin position="284"/>
        <end position="302"/>
    </location>
</feature>
<comment type="pathway">
    <text evidence="3">Sphingolipid metabolism.</text>
</comment>
<keyword evidence="16" id="KW-0540">Nuclease</keyword>
<dbReference type="GO" id="GO:0016020">
    <property type="term" value="C:membrane"/>
    <property type="evidence" value="ECO:0007669"/>
    <property type="project" value="UniProtKB-SubCell"/>
</dbReference>
<feature type="domain" description="Endonuclease/exonuclease/phosphatase" evidence="15">
    <location>
        <begin position="11"/>
        <end position="322"/>
    </location>
</feature>
<protein>
    <submittedName>
        <fullName evidence="16">Endonuclease/exonuclease/phosphatase</fullName>
    </submittedName>
</protein>
<accession>A0AA40BHN3</accession>
<evidence type="ECO:0000256" key="12">
    <source>
        <dbReference type="ARBA" id="ARBA00023136"/>
    </source>
</evidence>
<dbReference type="EMBL" id="JAUIRO010000001">
    <property type="protein sequence ID" value="KAK0734365.1"/>
    <property type="molecule type" value="Genomic_DNA"/>
</dbReference>
<keyword evidence="5 14" id="KW-0812">Transmembrane</keyword>
<dbReference type="FunFam" id="3.60.10.10:FF:000059">
    <property type="entry name" value="Inositol phosphosphingolipids phospholipase C"/>
    <property type="match status" value="1"/>
</dbReference>
<feature type="compositionally biased region" description="Acidic residues" evidence="13">
    <location>
        <begin position="554"/>
        <end position="568"/>
    </location>
</feature>